<dbReference type="AlphaFoldDB" id="A0A8J6T7D8"/>
<name>A0A8J6T7D8_9DELT</name>
<evidence type="ECO:0000313" key="2">
    <source>
        <dbReference type="EMBL" id="MBC8177069.1"/>
    </source>
</evidence>
<sequence length="65" mass="7941">MAEKRKGARQIILQVMVILWWMFFPKQMNGWIGVYELKSEGYTVEKLEERVLELYRTDRDMNLQM</sequence>
<dbReference type="EMBL" id="JACNJD010000185">
    <property type="protein sequence ID" value="MBC8177069.1"/>
    <property type="molecule type" value="Genomic_DNA"/>
</dbReference>
<comment type="caution">
    <text evidence="2">The sequence shown here is derived from an EMBL/GenBank/DDBJ whole genome shotgun (WGS) entry which is preliminary data.</text>
</comment>
<evidence type="ECO:0000256" key="1">
    <source>
        <dbReference type="SAM" id="Phobius"/>
    </source>
</evidence>
<evidence type="ECO:0000313" key="3">
    <source>
        <dbReference type="Proteomes" id="UP000650524"/>
    </source>
</evidence>
<accession>A0A8J6T7D8</accession>
<feature type="transmembrane region" description="Helical" evidence="1">
    <location>
        <begin position="7"/>
        <end position="24"/>
    </location>
</feature>
<protein>
    <submittedName>
        <fullName evidence="2">Uncharacterized protein</fullName>
    </submittedName>
</protein>
<reference evidence="2 3" key="1">
    <citation type="submission" date="2020-08" db="EMBL/GenBank/DDBJ databases">
        <title>Bridging the membrane lipid divide: bacteria of the FCB group superphylum have the potential to synthesize archaeal ether lipids.</title>
        <authorList>
            <person name="Villanueva L."/>
            <person name="Von Meijenfeldt F.A.B."/>
            <person name="Westbye A.B."/>
            <person name="Yadav S."/>
            <person name="Hopmans E.C."/>
            <person name="Dutilh B.E."/>
            <person name="Sinninghe Damste J.S."/>
        </authorList>
    </citation>
    <scope>NUCLEOTIDE SEQUENCE [LARGE SCALE GENOMIC DNA]</scope>
    <source>
        <strain evidence="2">NIOZ-UU27</strain>
    </source>
</reference>
<dbReference type="Proteomes" id="UP000650524">
    <property type="component" value="Unassembled WGS sequence"/>
</dbReference>
<keyword evidence="1" id="KW-0472">Membrane</keyword>
<proteinExistence type="predicted"/>
<organism evidence="2 3">
    <name type="scientific">Candidatus Desulfacyla euxinica</name>
    <dbReference type="NCBI Taxonomy" id="2841693"/>
    <lineage>
        <taxon>Bacteria</taxon>
        <taxon>Deltaproteobacteria</taxon>
        <taxon>Candidatus Desulfacyla</taxon>
    </lineage>
</organism>
<gene>
    <name evidence="2" type="ORF">H8E19_06645</name>
</gene>
<keyword evidence="1" id="KW-1133">Transmembrane helix</keyword>
<keyword evidence="1" id="KW-0812">Transmembrane</keyword>